<protein>
    <recommendedName>
        <fullName evidence="3">Glycine zipper domain-containing protein</fullName>
    </recommendedName>
</protein>
<name>A0A7H1NTR0_9PROT</name>
<dbReference type="KEGG" id="ebla:JGUZn3_19650"/>
<gene>
    <name evidence="1" type="ORF">JGUZn3_19650</name>
</gene>
<reference evidence="1 2" key="1">
    <citation type="submission" date="2020-08" db="EMBL/GenBank/DDBJ databases">
        <title>Complete genome sequence of Entomobacter blattae G55GP.</title>
        <authorList>
            <person name="Poehlein A."/>
            <person name="Guzman J."/>
            <person name="Daniel R."/>
            <person name="Vilcinskas A."/>
        </authorList>
    </citation>
    <scope>NUCLEOTIDE SEQUENCE [LARGE SCALE GENOMIC DNA]</scope>
    <source>
        <strain evidence="1 2">G55GP</strain>
    </source>
</reference>
<dbReference type="EMBL" id="CP060244">
    <property type="protein sequence ID" value="QNT79170.1"/>
    <property type="molecule type" value="Genomic_DNA"/>
</dbReference>
<keyword evidence="2" id="KW-1185">Reference proteome</keyword>
<sequence length="116" mass="11612">MVCILLSHDETLLVCGAENQPRGTATAQGAIAGMTTGATIGARIDGLPGAVVGAAAGAAIGGAAGYYGYNIGAANAATGSYGLPVGYNSFSPAERYVFSVSHGIPFSQDLFKEIFH</sequence>
<accession>A0A7H1NTR0</accession>
<evidence type="ECO:0008006" key="3">
    <source>
        <dbReference type="Google" id="ProtNLM"/>
    </source>
</evidence>
<organism evidence="1 2">
    <name type="scientific">Entomobacter blattae</name>
    <dbReference type="NCBI Taxonomy" id="2762277"/>
    <lineage>
        <taxon>Bacteria</taxon>
        <taxon>Pseudomonadati</taxon>
        <taxon>Pseudomonadota</taxon>
        <taxon>Alphaproteobacteria</taxon>
        <taxon>Acetobacterales</taxon>
        <taxon>Acetobacteraceae</taxon>
        <taxon>Entomobacter</taxon>
    </lineage>
</organism>
<dbReference type="AlphaFoldDB" id="A0A7H1NTR0"/>
<proteinExistence type="predicted"/>
<evidence type="ECO:0000313" key="2">
    <source>
        <dbReference type="Proteomes" id="UP000516349"/>
    </source>
</evidence>
<evidence type="ECO:0000313" key="1">
    <source>
        <dbReference type="EMBL" id="QNT79170.1"/>
    </source>
</evidence>
<dbReference type="RefSeq" id="WP_203413353.1">
    <property type="nucleotide sequence ID" value="NZ_CP060244.1"/>
</dbReference>
<dbReference type="Proteomes" id="UP000516349">
    <property type="component" value="Chromosome"/>
</dbReference>